<dbReference type="PROSITE" id="PS01091">
    <property type="entry name" value="TATD_3"/>
    <property type="match status" value="1"/>
</dbReference>
<dbReference type="PROSITE" id="PS01137">
    <property type="entry name" value="TATD_1"/>
    <property type="match status" value="1"/>
</dbReference>
<feature type="binding site" evidence="4">
    <location>
        <position position="153"/>
    </location>
    <ligand>
        <name>a divalent metal cation</name>
        <dbReference type="ChEBI" id="CHEBI:60240"/>
        <label>2</label>
    </ligand>
</feature>
<feature type="binding site" evidence="4">
    <location>
        <position position="7"/>
    </location>
    <ligand>
        <name>a divalent metal cation</name>
        <dbReference type="ChEBI" id="CHEBI:60240"/>
        <label>1</label>
    </ligand>
</feature>
<dbReference type="PANTHER" id="PTHR46124:SF3">
    <property type="entry name" value="HYDROLASE"/>
    <property type="match status" value="1"/>
</dbReference>
<sequence>MVFIDTHCHLDFDEFKGDFQNYVYRATQLGVHGFVVPGITLEQSQALVGFKQHNQGVYIAFGLHPYFMVEHQDGDFEQLKSLAFEHREQLVAIGECGIDASIEDIEKQQTLFVEHIKLANELSLPLIVHHRQSHHLIMQAFKQVKPKWGGVIHAFSGSLQQAQAYIKLGFKLGVGGTITYERANKTKQALALVPLDSLVLETDAPSMPLAGYQGQINLPERLKAVFDCLVAIRSESESEIAKQVYSSSCSLFNI</sequence>
<dbReference type="InterPro" id="IPR018228">
    <property type="entry name" value="DNase_TatD-rel_CS"/>
</dbReference>
<keyword evidence="2 4" id="KW-0479">Metal-binding</keyword>
<comment type="similarity">
    <text evidence="1">Belongs to the metallo-dependent hydrolases superfamily. TatD-type hydrolase family.</text>
</comment>
<dbReference type="RefSeq" id="WP_138482642.1">
    <property type="nucleotide sequence ID" value="NZ_PPSW01000024.1"/>
</dbReference>
<dbReference type="GO" id="GO:0016788">
    <property type="term" value="F:hydrolase activity, acting on ester bonds"/>
    <property type="evidence" value="ECO:0007669"/>
    <property type="project" value="InterPro"/>
</dbReference>
<dbReference type="PIRSF" id="PIRSF005902">
    <property type="entry name" value="DNase_TatD"/>
    <property type="match status" value="1"/>
</dbReference>
<reference evidence="5 6" key="1">
    <citation type="submission" date="2018-01" db="EMBL/GenBank/DDBJ databases">
        <title>Co-occurrence of chitin degradation, pigmentation and bioactivity in marine Pseudoalteromonas.</title>
        <authorList>
            <person name="Paulsen S."/>
            <person name="Gram L."/>
            <person name="Machado H."/>
        </authorList>
    </citation>
    <scope>NUCLEOTIDE SEQUENCE [LARGE SCALE GENOMIC DNA]</scope>
    <source>
        <strain evidence="5 6">S3663</strain>
    </source>
</reference>
<dbReference type="GO" id="GO:0046872">
    <property type="term" value="F:metal ion binding"/>
    <property type="evidence" value="ECO:0007669"/>
    <property type="project" value="UniProtKB-KW"/>
</dbReference>
<dbReference type="AlphaFoldDB" id="A0A5R9Q0U9"/>
<evidence type="ECO:0000313" key="6">
    <source>
        <dbReference type="Proteomes" id="UP000309186"/>
    </source>
</evidence>
<gene>
    <name evidence="5" type="ORF">C1E24_14595</name>
</gene>
<dbReference type="SUPFAM" id="SSF51556">
    <property type="entry name" value="Metallo-dependent hydrolases"/>
    <property type="match status" value="1"/>
</dbReference>
<evidence type="ECO:0000256" key="2">
    <source>
        <dbReference type="ARBA" id="ARBA00022723"/>
    </source>
</evidence>
<proteinExistence type="inferred from homology"/>
<dbReference type="Gene3D" id="3.20.20.140">
    <property type="entry name" value="Metal-dependent hydrolases"/>
    <property type="match status" value="1"/>
</dbReference>
<keyword evidence="3 5" id="KW-0378">Hydrolase</keyword>
<comment type="caution">
    <text evidence="5">The sequence shown here is derived from an EMBL/GenBank/DDBJ whole genome shotgun (WGS) entry which is preliminary data.</text>
</comment>
<feature type="binding site" evidence="4">
    <location>
        <position position="9"/>
    </location>
    <ligand>
        <name>a divalent metal cation</name>
        <dbReference type="ChEBI" id="CHEBI:60240"/>
        <label>1</label>
    </ligand>
</feature>
<dbReference type="InterPro" id="IPR032466">
    <property type="entry name" value="Metal_Hydrolase"/>
</dbReference>
<feature type="binding site" evidence="4">
    <location>
        <position position="95"/>
    </location>
    <ligand>
        <name>a divalent metal cation</name>
        <dbReference type="ChEBI" id="CHEBI:60240"/>
        <label>1</label>
    </ligand>
</feature>
<dbReference type="EMBL" id="PPSW01000024">
    <property type="protein sequence ID" value="TLX46252.1"/>
    <property type="molecule type" value="Genomic_DNA"/>
</dbReference>
<dbReference type="FunFam" id="3.20.20.140:FF:000005">
    <property type="entry name" value="TatD family hydrolase"/>
    <property type="match status" value="1"/>
</dbReference>
<evidence type="ECO:0000256" key="1">
    <source>
        <dbReference type="ARBA" id="ARBA00009275"/>
    </source>
</evidence>
<organism evidence="5 6">
    <name type="scientific">Pseudoalteromonas phenolica</name>
    <dbReference type="NCBI Taxonomy" id="161398"/>
    <lineage>
        <taxon>Bacteria</taxon>
        <taxon>Pseudomonadati</taxon>
        <taxon>Pseudomonadota</taxon>
        <taxon>Gammaproteobacteria</taxon>
        <taxon>Alteromonadales</taxon>
        <taxon>Pseudoalteromonadaceae</taxon>
        <taxon>Pseudoalteromonas</taxon>
    </lineage>
</organism>
<dbReference type="InterPro" id="IPR001130">
    <property type="entry name" value="TatD-like"/>
</dbReference>
<dbReference type="CDD" id="cd01310">
    <property type="entry name" value="TatD_DNAse"/>
    <property type="match status" value="1"/>
</dbReference>
<feature type="binding site" evidence="4">
    <location>
        <position position="203"/>
    </location>
    <ligand>
        <name>a divalent metal cation</name>
        <dbReference type="ChEBI" id="CHEBI:60240"/>
        <label>1</label>
    </ligand>
</feature>
<evidence type="ECO:0000313" key="5">
    <source>
        <dbReference type="EMBL" id="TLX46252.1"/>
    </source>
</evidence>
<evidence type="ECO:0000256" key="3">
    <source>
        <dbReference type="ARBA" id="ARBA00022801"/>
    </source>
</evidence>
<dbReference type="OrthoDB" id="9810005at2"/>
<dbReference type="GO" id="GO:0005829">
    <property type="term" value="C:cytosol"/>
    <property type="evidence" value="ECO:0007669"/>
    <property type="project" value="TreeGrafter"/>
</dbReference>
<feature type="binding site" evidence="4">
    <location>
        <position position="129"/>
    </location>
    <ligand>
        <name>a divalent metal cation</name>
        <dbReference type="ChEBI" id="CHEBI:60240"/>
        <label>2</label>
    </ligand>
</feature>
<dbReference type="Proteomes" id="UP000309186">
    <property type="component" value="Unassembled WGS sequence"/>
</dbReference>
<dbReference type="PANTHER" id="PTHR46124">
    <property type="entry name" value="D-AMINOACYL-TRNA DEACYLASE"/>
    <property type="match status" value="1"/>
</dbReference>
<dbReference type="Pfam" id="PF01026">
    <property type="entry name" value="TatD_DNase"/>
    <property type="match status" value="1"/>
</dbReference>
<protein>
    <submittedName>
        <fullName evidence="5">Hydrolase</fullName>
    </submittedName>
</protein>
<accession>A0A5R9Q0U9</accession>
<evidence type="ECO:0000256" key="4">
    <source>
        <dbReference type="PIRSR" id="PIRSR005902-1"/>
    </source>
</evidence>
<name>A0A5R9Q0U9_9GAMM</name>